<dbReference type="EMBL" id="JBHSWG010000001">
    <property type="protein sequence ID" value="MFC6760282.1"/>
    <property type="molecule type" value="Genomic_DNA"/>
</dbReference>
<keyword evidence="2" id="KW-1185">Reference proteome</keyword>
<comment type="caution">
    <text evidence="1">The sequence shown here is derived from an EMBL/GenBank/DDBJ whole genome shotgun (WGS) entry which is preliminary data.</text>
</comment>
<protein>
    <submittedName>
        <fullName evidence="1">Uncharacterized protein</fullName>
    </submittedName>
</protein>
<reference evidence="2" key="1">
    <citation type="journal article" date="2019" name="Int. J. Syst. Evol. Microbiol.">
        <title>The Global Catalogue of Microorganisms (GCM) 10K type strain sequencing project: providing services to taxonomists for standard genome sequencing and annotation.</title>
        <authorList>
            <consortium name="The Broad Institute Genomics Platform"/>
            <consortium name="The Broad Institute Genome Sequencing Center for Infectious Disease"/>
            <person name="Wu L."/>
            <person name="Ma J."/>
        </authorList>
    </citation>
    <scope>NUCLEOTIDE SEQUENCE [LARGE SCALE GENOMIC DNA]</scope>
    <source>
        <strain evidence="2">CCUG 66188</strain>
    </source>
</reference>
<name>A0ABW2B4I1_9RHOB</name>
<proteinExistence type="predicted"/>
<organism evidence="1 2">
    <name type="scientific">Sulfitobacter porphyrae</name>
    <dbReference type="NCBI Taxonomy" id="1246864"/>
    <lineage>
        <taxon>Bacteria</taxon>
        <taxon>Pseudomonadati</taxon>
        <taxon>Pseudomonadota</taxon>
        <taxon>Alphaproteobacteria</taxon>
        <taxon>Rhodobacterales</taxon>
        <taxon>Roseobacteraceae</taxon>
        <taxon>Sulfitobacter</taxon>
    </lineage>
</organism>
<evidence type="ECO:0000313" key="1">
    <source>
        <dbReference type="EMBL" id="MFC6760282.1"/>
    </source>
</evidence>
<gene>
    <name evidence="1" type="ORF">ACFQFQ_13575</name>
</gene>
<sequence length="46" mass="5446">MMTTLINVIRNRSAKIDLHADKRPRRAVTRDEIQRLFREELGVRAV</sequence>
<accession>A0ABW2B4I1</accession>
<evidence type="ECO:0000313" key="2">
    <source>
        <dbReference type="Proteomes" id="UP001596353"/>
    </source>
</evidence>
<dbReference type="Proteomes" id="UP001596353">
    <property type="component" value="Unassembled WGS sequence"/>
</dbReference>